<gene>
    <name evidence="4" type="ORF">KUF71_021641</name>
</gene>
<feature type="domain" description="ZSWIM3 N-terminal" evidence="3">
    <location>
        <begin position="18"/>
        <end position="127"/>
    </location>
</feature>
<feature type="region of interest" description="Disordered" evidence="1">
    <location>
        <begin position="656"/>
        <end position="714"/>
    </location>
</feature>
<dbReference type="InterPro" id="IPR052579">
    <property type="entry name" value="Zinc_finger_SWIM"/>
</dbReference>
<feature type="region of interest" description="Disordered" evidence="1">
    <location>
        <begin position="773"/>
        <end position="854"/>
    </location>
</feature>
<evidence type="ECO:0000313" key="5">
    <source>
        <dbReference type="Proteomes" id="UP001219518"/>
    </source>
</evidence>
<reference evidence="4" key="1">
    <citation type="submission" date="2021-07" db="EMBL/GenBank/DDBJ databases">
        <authorList>
            <person name="Catto M.A."/>
            <person name="Jacobson A."/>
            <person name="Kennedy G."/>
            <person name="Labadie P."/>
            <person name="Hunt B.G."/>
            <person name="Srinivasan R."/>
        </authorList>
    </citation>
    <scope>NUCLEOTIDE SEQUENCE</scope>
    <source>
        <strain evidence="4">PL_HMW_Pooled</strain>
        <tissue evidence="4">Head</tissue>
    </source>
</reference>
<dbReference type="PANTHER" id="PTHR31569:SF4">
    <property type="entry name" value="SWIM-TYPE DOMAIN-CONTAINING PROTEIN"/>
    <property type="match status" value="1"/>
</dbReference>
<proteinExistence type="predicted"/>
<comment type="caution">
    <text evidence="4">The sequence shown here is derived from an EMBL/GenBank/DDBJ whole genome shotgun (WGS) entry which is preliminary data.</text>
</comment>
<dbReference type="InterPro" id="IPR048325">
    <property type="entry name" value="ZSWIM3_N"/>
</dbReference>
<dbReference type="Pfam" id="PF21599">
    <property type="entry name" value="ZSWIM3_N"/>
    <property type="match status" value="1"/>
</dbReference>
<keyword evidence="5" id="KW-1185">Reference proteome</keyword>
<feature type="compositionally biased region" description="Polar residues" evidence="1">
    <location>
        <begin position="821"/>
        <end position="852"/>
    </location>
</feature>
<feature type="compositionally biased region" description="Polar residues" evidence="1">
    <location>
        <begin position="673"/>
        <end position="688"/>
    </location>
</feature>
<accession>A0AAE1GZ86</accession>
<protein>
    <submittedName>
        <fullName evidence="4">Protein FAR-RED IMPAIRED RESPONSE 1</fullName>
    </submittedName>
</protein>
<dbReference type="AlphaFoldDB" id="A0AAE1GZ86"/>
<dbReference type="Proteomes" id="UP001219518">
    <property type="component" value="Unassembled WGS sequence"/>
</dbReference>
<evidence type="ECO:0000313" key="4">
    <source>
        <dbReference type="EMBL" id="KAK3912071.1"/>
    </source>
</evidence>
<reference evidence="4" key="2">
    <citation type="journal article" date="2023" name="BMC Genomics">
        <title>Pest status, molecular evolution, and epigenetic factors derived from the genome assembly of Frankliniella fusca, a thysanopteran phytovirus vector.</title>
        <authorList>
            <person name="Catto M.A."/>
            <person name="Labadie P.E."/>
            <person name="Jacobson A.L."/>
            <person name="Kennedy G.G."/>
            <person name="Srinivasan R."/>
            <person name="Hunt B.G."/>
        </authorList>
    </citation>
    <scope>NUCLEOTIDE SEQUENCE</scope>
    <source>
        <strain evidence="4">PL_HMW_Pooled</strain>
    </source>
</reference>
<dbReference type="EMBL" id="JAHWGI010000289">
    <property type="protein sequence ID" value="KAK3912071.1"/>
    <property type="molecule type" value="Genomic_DNA"/>
</dbReference>
<dbReference type="Pfam" id="PF21056">
    <property type="entry name" value="ZSWIM1-3_RNaseH-like"/>
    <property type="match status" value="1"/>
</dbReference>
<feature type="domain" description="ZSWIM1/3 RNaseH-like" evidence="2">
    <location>
        <begin position="210"/>
        <end position="335"/>
    </location>
</feature>
<evidence type="ECO:0000256" key="1">
    <source>
        <dbReference type="SAM" id="MobiDB-lite"/>
    </source>
</evidence>
<sequence length="1012" mass="113132">MESGEDDVEEVPSQSSIRVGATFSSWVEFEDAMKKFRQSSNTVFTIKSSKKVDTVNMGLKKKKYDEKLKYKSVLFCCKNFGNYTSKSSGLRPNQSSFKIGCEAFISVLADLDRQVLVIDKASLDHNHETSKAIIDFYPEVRGLDTLELNDAEKLLKLRVKPSLLLQRIEEETGKKVIGQDLVNVRLAIKRKEREGRSETEDLIHYLKTLEDDGDIICVGTDSENEDNIQFIFIMHKSMLPTFKKFPEVIIVDSTYNSNKHKMPLLLINAMNGLGGTECVAYAFLVNETKETYAEIFKEFRNAVGEEAILETKTVVVDHDMSEISSLKEVLPHVDVQLCSFHVPNSFKRRTKTEKKKEEVREILQKMIYSKTDEEYNELYESLKQVASSAFMTDYFNKYYHNCPSAWTRKSKSKSPNLGNDTTNRNESMNQKIKGIVDRSFELKECIVQIRSFLMNKANTMAYRRYLMLAKRAYVANCSDPEVQAILDTCTPFAAKFLRAELEEAKKEPVKIIYETTLTTCNCYFAKSLLLQCRHTMRMRAAKGLPLFSKDLISQRWLQSYNVEREIHEGSAADNASASGSAPGKLVVVKVPPKIKPKGKHEKYKSGLQLGGELAELLSICGSVLYEKRVSFIKEIIASWKNGQELSLYSKGPLLPEDAGADSNSQEEDLDSVQAVNDSSQENAESDFNSQEEENAKGQGSLKLPPPVKIRGKPKDCDRTVFTQRKSSKLKLPAVFCKGRPKTKKENRLTAIGSRRKIPGPFHKNDVEPVTSFQARGVLESESEDDVSPLKRGKSKPIRNQILSDSGSESDSIGPNILATCQPESSTQDSSEPRKSSITMQQTPAVLVSSTNEVHSDDEMDVKPFIEEKKIGFLEIDLVSDSDSAPETQLPSCGTQICGAPSDAVHVEATEVCSNSSPEIVGVGLNADSPAASVATCEATAGTSQADFSHLLNDDLNSIMLEVAEQDDNNPLCFCKPKLRTKKCVAGPSAKQPGRYYYACPKKTEKCKFWRLV</sequence>
<evidence type="ECO:0000259" key="3">
    <source>
        <dbReference type="Pfam" id="PF21599"/>
    </source>
</evidence>
<name>A0AAE1GZ86_9NEOP</name>
<evidence type="ECO:0000259" key="2">
    <source>
        <dbReference type="Pfam" id="PF21056"/>
    </source>
</evidence>
<feature type="compositionally biased region" description="Polar residues" evidence="1">
    <location>
        <begin position="800"/>
        <end position="812"/>
    </location>
</feature>
<dbReference type="PANTHER" id="PTHR31569">
    <property type="entry name" value="SWIM-TYPE DOMAIN-CONTAINING PROTEIN"/>
    <property type="match status" value="1"/>
</dbReference>
<dbReference type="InterPro" id="IPR048324">
    <property type="entry name" value="ZSWIM1-3_RNaseH-like"/>
</dbReference>
<organism evidence="4 5">
    <name type="scientific">Frankliniella fusca</name>
    <dbReference type="NCBI Taxonomy" id="407009"/>
    <lineage>
        <taxon>Eukaryota</taxon>
        <taxon>Metazoa</taxon>
        <taxon>Ecdysozoa</taxon>
        <taxon>Arthropoda</taxon>
        <taxon>Hexapoda</taxon>
        <taxon>Insecta</taxon>
        <taxon>Pterygota</taxon>
        <taxon>Neoptera</taxon>
        <taxon>Paraneoptera</taxon>
        <taxon>Thysanoptera</taxon>
        <taxon>Terebrantia</taxon>
        <taxon>Thripoidea</taxon>
        <taxon>Thripidae</taxon>
        <taxon>Frankliniella</taxon>
    </lineage>
</organism>